<keyword evidence="9" id="KW-1133">Transmembrane helix</keyword>
<reference evidence="11" key="1">
    <citation type="journal article" date="2019" name="Nat. Commun.">
        <title>Expansion of phycobilisome linker gene families in mesophilic red algae.</title>
        <authorList>
            <person name="Lee J."/>
            <person name="Kim D."/>
            <person name="Bhattacharya D."/>
            <person name="Yoon H.S."/>
        </authorList>
    </citation>
    <scope>NUCLEOTIDE SEQUENCE [LARGE SCALE GENOMIC DNA]</scope>
    <source>
        <strain evidence="11">CCMP 1328</strain>
    </source>
</reference>
<protein>
    <recommendedName>
        <fullName evidence="3">Conserved oligomeric Golgi complex subunit 1</fullName>
    </recommendedName>
</protein>
<dbReference type="GO" id="GO:0015031">
    <property type="term" value="P:protein transport"/>
    <property type="evidence" value="ECO:0007669"/>
    <property type="project" value="UniProtKB-KW"/>
</dbReference>
<proteinExistence type="inferred from homology"/>
<evidence type="ECO:0000256" key="7">
    <source>
        <dbReference type="ARBA" id="ARBA00023136"/>
    </source>
</evidence>
<comment type="subcellular location">
    <subcellularLocation>
        <location evidence="1">Golgi apparatus membrane</location>
        <topology evidence="1">Peripheral membrane protein</topology>
    </subcellularLocation>
</comment>
<keyword evidence="4" id="KW-0813">Transport</keyword>
<dbReference type="OrthoDB" id="46189at2759"/>
<evidence type="ECO:0000256" key="9">
    <source>
        <dbReference type="SAM" id="Phobius"/>
    </source>
</evidence>
<evidence type="ECO:0000256" key="2">
    <source>
        <dbReference type="ARBA" id="ARBA00006653"/>
    </source>
</evidence>
<keyword evidence="6" id="KW-0333">Golgi apparatus</keyword>
<evidence type="ECO:0000313" key="10">
    <source>
        <dbReference type="EMBL" id="KAA8490809.1"/>
    </source>
</evidence>
<evidence type="ECO:0000256" key="6">
    <source>
        <dbReference type="ARBA" id="ARBA00023034"/>
    </source>
</evidence>
<dbReference type="PANTHER" id="PTHR31658">
    <property type="entry name" value="CONSERVED OLIGOMERIC GOLGI COMPLEX SUBUNIT 1"/>
    <property type="match status" value="1"/>
</dbReference>
<dbReference type="InterPro" id="IPR033370">
    <property type="entry name" value="COG1"/>
</dbReference>
<evidence type="ECO:0000256" key="1">
    <source>
        <dbReference type="ARBA" id="ARBA00004395"/>
    </source>
</evidence>
<dbReference type="GO" id="GO:0017119">
    <property type="term" value="C:Golgi transport complex"/>
    <property type="evidence" value="ECO:0007669"/>
    <property type="project" value="InterPro"/>
</dbReference>
<sequence length="1471" mass="158376">MFSFGQRGLLCLATRDQGFGSKAGRARHRGGSTMASKAAKSKGGGPRRAGAAGVTTAYGMGVQAEVAQIFRIHRVSEIRQIEASVRASADDKGDALQEMLSTRYRVLMRAADEVCRLHETAAGVQDVVAHLRAATDELNKSLAVKAASADTHSAQRRAEEESLQQRRAVHVIGSKLKFLVDTPEYLYTCLDTGKLYAAAVKIHQCGSAVATLSAEPTANAALPLMKSQWQAIEGFREPIILSALQALKGDALGSNDVAGALASIYMLADKASAGLVHNYFHSGQPVALVDLSQCRGWGPSLEQHESDTDAALDPLSIMLLSSCQVLHSTCESYSARMDAIKTQRDAHEKMQAAAQGTRTGAKSSSLEPAVDDQKLELGKAFFLQVAQEIKRTLLDAAHVFFPHEEAQSQSLPSPEDDVLTDDASVSQSQGLLEMAGAVGSETIGRGSSPMFGEALAQARVYAGDIGKCVLVTLLRNVDDKYAEALEKAGKVDSGRVYGMLHTWLDWCVSLLSKFLSRFLSLISTCGALAEFLKEASRALDLDVNEIGQWQQERAPARIISVCDAVYGSCTGVLEMFQALFLRPVLLRAHELAHEYVVHVSDHFRERAKEIWEKIGAMPDLSPGNSGETVEFERGGDGNLADALWSRQFLSIPFDVQATGSEQQPYSSSVLLATDVEAELGKIGLPAILCGETEHLLGRAMIDLSKLHRFPGLFRKEFRKHVANVMPVILAEIRGLIEEARDSLSPEQQRVLTSTRAISARNLQDDLWLERLLFIVRVVLALEDSSVISEAFNFGLEQDAILYEATVGFEGSMEKLESAAELALESFFETAGELSELGFGTWSEWAATLSGLRLRASLAQSSLLNGRIGWALSFTSPEKVQQAGVMHPQSCSCFALQFLLDAGNAVAYAGGFALPLYAIDSLVVQLVVELARALEHVAENRILADLRSESLTRNERSATYNAAVQLIFDVGFLLCILLEVEKSSSQGDGYVLPKRMPTALLDAIERINASEQAIVEHLDPIEWESVHALVYSAASREAAKYQVLLGSLTRSSHVVSNDSTRRKQHQQKQQSLVGSMWAASDAGPNLLFSNPLASRTTAGAPAANTGTPARLSFLPAPTPTLQGGEFRALRGATFTHDLVSDGGHAAVSDLTSRASAAASFSAASLAAQMAGGGRVSGPHAASLPHSLLDAQESASHVSASHQPDLGWGALSGVATHMSSRFLQWGTFAKGTRVEEEGAKTDRMVARVLEGRAHWQTRGAMGVAAVVLAIALVALVAPAAVHAGTIDDKIAAFQRAMLEEGFSEEALNKKLAQTLGAGAASAAAATGGGFDEPALKSSIDKNIKPHLDSLDAMAVKLAKTLEEQQKSLSSVDEVMGNVETTLKHMASNAQRFQTDIKSLSDLIDELQQFADTLQQAQISAKNEIKATSSRVTDFAERSSSNAVWYFLMLFEIVAVVGFLYVRHLRRDRKDRLD</sequence>
<name>A0A5J4YHC2_PORPP</name>
<accession>A0A5J4YHC2</accession>
<organism evidence="10 11">
    <name type="scientific">Porphyridium purpureum</name>
    <name type="common">Red alga</name>
    <name type="synonym">Porphyridium cruentum</name>
    <dbReference type="NCBI Taxonomy" id="35688"/>
    <lineage>
        <taxon>Eukaryota</taxon>
        <taxon>Rhodophyta</taxon>
        <taxon>Bangiophyceae</taxon>
        <taxon>Porphyridiales</taxon>
        <taxon>Porphyridiaceae</taxon>
        <taxon>Porphyridium</taxon>
    </lineage>
</organism>
<comment type="similarity">
    <text evidence="2">Belongs to the COG1 family.</text>
</comment>
<keyword evidence="7 9" id="KW-0472">Membrane</keyword>
<gene>
    <name evidence="10" type="ORF">FVE85_1256</name>
</gene>
<keyword evidence="5" id="KW-0653">Protein transport</keyword>
<dbReference type="Pfam" id="PF08700">
    <property type="entry name" value="VPS51_Exo84_N"/>
    <property type="match status" value="1"/>
</dbReference>
<evidence type="ECO:0000256" key="3">
    <source>
        <dbReference type="ARBA" id="ARBA00020978"/>
    </source>
</evidence>
<evidence type="ECO:0000256" key="5">
    <source>
        <dbReference type="ARBA" id="ARBA00022927"/>
    </source>
</evidence>
<dbReference type="PANTHER" id="PTHR31658:SF0">
    <property type="entry name" value="CONSERVED OLIGOMERIC GOLGI COMPLEX SUBUNIT 1"/>
    <property type="match status" value="1"/>
</dbReference>
<feature type="transmembrane region" description="Helical" evidence="9">
    <location>
        <begin position="1440"/>
        <end position="1459"/>
    </location>
</feature>
<dbReference type="Proteomes" id="UP000324585">
    <property type="component" value="Unassembled WGS sequence"/>
</dbReference>
<dbReference type="EMBL" id="VRMN01000018">
    <property type="protein sequence ID" value="KAA8490809.1"/>
    <property type="molecule type" value="Genomic_DNA"/>
</dbReference>
<comment type="caution">
    <text evidence="10">The sequence shown here is derived from an EMBL/GenBank/DDBJ whole genome shotgun (WGS) entry which is preliminary data.</text>
</comment>
<evidence type="ECO:0000256" key="4">
    <source>
        <dbReference type="ARBA" id="ARBA00022448"/>
    </source>
</evidence>
<feature type="region of interest" description="Disordered" evidence="8">
    <location>
        <begin position="20"/>
        <end position="50"/>
    </location>
</feature>
<dbReference type="GO" id="GO:0006891">
    <property type="term" value="P:intra-Golgi vesicle-mediated transport"/>
    <property type="evidence" value="ECO:0007669"/>
    <property type="project" value="InterPro"/>
</dbReference>
<keyword evidence="9" id="KW-0812">Transmembrane</keyword>
<evidence type="ECO:0000313" key="11">
    <source>
        <dbReference type="Proteomes" id="UP000324585"/>
    </source>
</evidence>
<keyword evidence="11" id="KW-1185">Reference proteome</keyword>
<evidence type="ECO:0000256" key="8">
    <source>
        <dbReference type="SAM" id="MobiDB-lite"/>
    </source>
</evidence>
<dbReference type="GO" id="GO:0000139">
    <property type="term" value="C:Golgi membrane"/>
    <property type="evidence" value="ECO:0007669"/>
    <property type="project" value="UniProtKB-SubCell"/>
</dbReference>